<name>A0A7S3NJE1_9STRA</name>
<protein>
    <submittedName>
        <fullName evidence="3">Uncharacterized protein</fullName>
    </submittedName>
</protein>
<dbReference type="PANTHER" id="PTHR36397">
    <property type="entry name" value="OSJNBA0081L15.1 PROTEIN"/>
    <property type="match status" value="1"/>
</dbReference>
<evidence type="ECO:0000256" key="1">
    <source>
        <dbReference type="SAM" id="MobiDB-lite"/>
    </source>
</evidence>
<feature type="region of interest" description="Disordered" evidence="1">
    <location>
        <begin position="36"/>
        <end position="58"/>
    </location>
</feature>
<evidence type="ECO:0000256" key="2">
    <source>
        <dbReference type="SAM" id="SignalP"/>
    </source>
</evidence>
<feature type="signal peptide" evidence="2">
    <location>
        <begin position="1"/>
        <end position="20"/>
    </location>
</feature>
<feature type="chain" id="PRO_5030985792" evidence="2">
    <location>
        <begin position="21"/>
        <end position="151"/>
    </location>
</feature>
<gene>
    <name evidence="3" type="ORF">ALAG00032_LOCUS12534</name>
</gene>
<evidence type="ECO:0000313" key="3">
    <source>
        <dbReference type="EMBL" id="CAE0371752.1"/>
    </source>
</evidence>
<proteinExistence type="predicted"/>
<sequence>MWKVRRRVLLVFFFLMYCEGFRIRLDLVSQRQVVNPSSAKASDEEENNAEVFSKKQKSEERYPYEVFETSPPQALLGVFSLSKDVGCGDILRVRANDDDTAYVIKRVASQYKYTDGRFQLTSKRADATELNRAAAEKKLKRLLSVSDTDSS</sequence>
<reference evidence="3" key="1">
    <citation type="submission" date="2021-01" db="EMBL/GenBank/DDBJ databases">
        <authorList>
            <person name="Corre E."/>
            <person name="Pelletier E."/>
            <person name="Niang G."/>
            <person name="Scheremetjew M."/>
            <person name="Finn R."/>
            <person name="Kale V."/>
            <person name="Holt S."/>
            <person name="Cochrane G."/>
            <person name="Meng A."/>
            <person name="Brown T."/>
            <person name="Cohen L."/>
        </authorList>
    </citation>
    <scope>NUCLEOTIDE SEQUENCE</scope>
    <source>
        <strain evidence="3">CCMP1510</strain>
    </source>
</reference>
<organism evidence="3">
    <name type="scientific">Aureoumbra lagunensis</name>
    <dbReference type="NCBI Taxonomy" id="44058"/>
    <lineage>
        <taxon>Eukaryota</taxon>
        <taxon>Sar</taxon>
        <taxon>Stramenopiles</taxon>
        <taxon>Ochrophyta</taxon>
        <taxon>Pelagophyceae</taxon>
        <taxon>Pelagomonadales</taxon>
        <taxon>Aureoumbra</taxon>
    </lineage>
</organism>
<dbReference type="AlphaFoldDB" id="A0A7S3NJE1"/>
<accession>A0A7S3NJE1</accession>
<dbReference type="EMBL" id="HBIJ01019097">
    <property type="protein sequence ID" value="CAE0371752.1"/>
    <property type="molecule type" value="Transcribed_RNA"/>
</dbReference>
<dbReference type="PANTHER" id="PTHR36397:SF1">
    <property type="entry name" value="OS04G0482900 PROTEIN"/>
    <property type="match status" value="1"/>
</dbReference>
<keyword evidence="2" id="KW-0732">Signal</keyword>